<dbReference type="InterPro" id="IPR000719">
    <property type="entry name" value="Prot_kinase_dom"/>
</dbReference>
<keyword evidence="2" id="KW-0808">Transferase</keyword>
<evidence type="ECO:0000256" key="5">
    <source>
        <dbReference type="ARBA" id="ARBA00022840"/>
    </source>
</evidence>
<dbReference type="GO" id="GO:0004709">
    <property type="term" value="F:MAP kinase kinase kinase activity"/>
    <property type="evidence" value="ECO:0007669"/>
    <property type="project" value="UniProtKB-ARBA"/>
</dbReference>
<keyword evidence="10" id="KW-1185">Reference proteome</keyword>
<dbReference type="FunFam" id="1.10.510.10:FF:000182">
    <property type="entry name" value="MAP kinase kinase kinase mkh1"/>
    <property type="match status" value="1"/>
</dbReference>
<dbReference type="Proteomes" id="UP000703269">
    <property type="component" value="Unassembled WGS sequence"/>
</dbReference>
<dbReference type="SUPFAM" id="SSF56112">
    <property type="entry name" value="Protein kinase-like (PK-like)"/>
    <property type="match status" value="1"/>
</dbReference>
<feature type="binding site" evidence="6">
    <location>
        <position position="166"/>
    </location>
    <ligand>
        <name>ATP</name>
        <dbReference type="ChEBI" id="CHEBI:30616"/>
    </ligand>
</feature>
<dbReference type="OrthoDB" id="266718at2759"/>
<evidence type="ECO:0000313" key="10">
    <source>
        <dbReference type="Proteomes" id="UP000703269"/>
    </source>
</evidence>
<accession>A0A9P3LEC2</accession>
<dbReference type="PROSITE" id="PS50011">
    <property type="entry name" value="PROTEIN_KINASE_DOM"/>
    <property type="match status" value="1"/>
</dbReference>
<dbReference type="GO" id="GO:0005524">
    <property type="term" value="F:ATP binding"/>
    <property type="evidence" value="ECO:0007669"/>
    <property type="project" value="UniProtKB-UniRule"/>
</dbReference>
<sequence length="415" mass="46128">MHSESDSNSGTTWAPRPPPAEILERLEEYFPEDDVDEPVMDAPSGDPSPAETTADDTPKPAAEEHAPRKKSIRVVAAERHRTNPDSGAGLAALRKRNTKLWVDRLEAAPTYSQAGLERPLPSTSAASPAIARPVFRWVRGELIGRGSYGKVYLGLNANTGEMMAVKQVEMPQTSDDKNDPRTITIVETLKHESETLKDLDHPNIVQYLGFEETPQFMSIFLEYVPGGSIASCLRKHGRFDEDVTMSFTSQILSGLEYLHSQGILHRNLKGENILLETSGTCRISDFAIAQRTDDIDSADAHATMQGTVFWMAPEVIDAKKGYNAKIDIWSVGCVVSEMWTGQRPWSGMEAMAVLLHVYKTKQGPPIPDDINLSPLAKDFRQKCFAIQPDERPTAAKLRLHPYLELPPDWEFTGFK</sequence>
<dbReference type="Gene3D" id="1.10.510.10">
    <property type="entry name" value="Transferase(Phosphotransferase) domain 1"/>
    <property type="match status" value="1"/>
</dbReference>
<dbReference type="InterPro" id="IPR011009">
    <property type="entry name" value="Kinase-like_dom_sf"/>
</dbReference>
<evidence type="ECO:0000256" key="4">
    <source>
        <dbReference type="ARBA" id="ARBA00022777"/>
    </source>
</evidence>
<evidence type="ECO:0000256" key="7">
    <source>
        <dbReference type="SAM" id="MobiDB-lite"/>
    </source>
</evidence>
<dbReference type="InterPro" id="IPR050538">
    <property type="entry name" value="MAP_kinase_kinase_kinase"/>
</dbReference>
<dbReference type="PROSITE" id="PS00107">
    <property type="entry name" value="PROTEIN_KINASE_ATP"/>
    <property type="match status" value="1"/>
</dbReference>
<dbReference type="Pfam" id="PF00069">
    <property type="entry name" value="Pkinase"/>
    <property type="match status" value="1"/>
</dbReference>
<dbReference type="GO" id="GO:0000196">
    <property type="term" value="P:cell integrity MAPK cascade"/>
    <property type="evidence" value="ECO:0007669"/>
    <property type="project" value="UniProtKB-ARBA"/>
</dbReference>
<comment type="similarity">
    <text evidence="1">Belongs to the protein kinase superfamily. STE Ser/Thr protein kinase family. MAP kinase kinase kinase subfamily.</text>
</comment>
<name>A0A9P3LEC2_9APHY</name>
<dbReference type="InterPro" id="IPR017441">
    <property type="entry name" value="Protein_kinase_ATP_BS"/>
</dbReference>
<gene>
    <name evidence="9" type="ORF">PsYK624_082480</name>
</gene>
<evidence type="ECO:0000256" key="1">
    <source>
        <dbReference type="ARBA" id="ARBA00006529"/>
    </source>
</evidence>
<organism evidence="9 10">
    <name type="scientific">Phanerochaete sordida</name>
    <dbReference type="NCBI Taxonomy" id="48140"/>
    <lineage>
        <taxon>Eukaryota</taxon>
        <taxon>Fungi</taxon>
        <taxon>Dikarya</taxon>
        <taxon>Basidiomycota</taxon>
        <taxon>Agaricomycotina</taxon>
        <taxon>Agaricomycetes</taxon>
        <taxon>Polyporales</taxon>
        <taxon>Phanerochaetaceae</taxon>
        <taxon>Phanerochaete</taxon>
    </lineage>
</organism>
<keyword evidence="5 6" id="KW-0067">ATP-binding</keyword>
<feature type="region of interest" description="Disordered" evidence="7">
    <location>
        <begin position="1"/>
        <end position="71"/>
    </location>
</feature>
<reference evidence="9 10" key="1">
    <citation type="submission" date="2021-08" db="EMBL/GenBank/DDBJ databases">
        <title>Draft Genome Sequence of Phanerochaete sordida strain YK-624.</title>
        <authorList>
            <person name="Mori T."/>
            <person name="Dohra H."/>
            <person name="Suzuki T."/>
            <person name="Kawagishi H."/>
            <person name="Hirai H."/>
        </authorList>
    </citation>
    <scope>NUCLEOTIDE SEQUENCE [LARGE SCALE GENOMIC DNA]</scope>
    <source>
        <strain evidence="9 10">YK-624</strain>
    </source>
</reference>
<feature type="compositionally biased region" description="Basic and acidic residues" evidence="7">
    <location>
        <begin position="56"/>
        <end position="66"/>
    </location>
</feature>
<proteinExistence type="inferred from homology"/>
<dbReference type="PANTHER" id="PTHR48016">
    <property type="entry name" value="MAP KINASE KINASE KINASE SSK2-RELATED-RELATED"/>
    <property type="match status" value="1"/>
</dbReference>
<keyword evidence="3 6" id="KW-0547">Nucleotide-binding</keyword>
<evidence type="ECO:0000256" key="6">
    <source>
        <dbReference type="PROSITE-ProRule" id="PRU10141"/>
    </source>
</evidence>
<keyword evidence="4" id="KW-0418">Kinase</keyword>
<comment type="caution">
    <text evidence="9">The sequence shown here is derived from an EMBL/GenBank/DDBJ whole genome shotgun (WGS) entry which is preliminary data.</text>
</comment>
<evidence type="ECO:0000256" key="2">
    <source>
        <dbReference type="ARBA" id="ARBA00022679"/>
    </source>
</evidence>
<feature type="domain" description="Protein kinase" evidence="8">
    <location>
        <begin position="137"/>
        <end position="403"/>
    </location>
</feature>
<dbReference type="AlphaFoldDB" id="A0A9P3LEC2"/>
<dbReference type="FunFam" id="3.30.200.20:FF:000387">
    <property type="entry name" value="Serine/threonine-protein kinase STE11"/>
    <property type="match status" value="1"/>
</dbReference>
<evidence type="ECO:0000313" key="9">
    <source>
        <dbReference type="EMBL" id="GJE92095.1"/>
    </source>
</evidence>
<dbReference type="PANTHER" id="PTHR48016:SF48">
    <property type="entry name" value="SERINE_THREONINE-PROTEIN KINASE BCK1_SLK1_SSP31"/>
    <property type="match status" value="1"/>
</dbReference>
<evidence type="ECO:0000256" key="3">
    <source>
        <dbReference type="ARBA" id="ARBA00022741"/>
    </source>
</evidence>
<feature type="compositionally biased region" description="Polar residues" evidence="7">
    <location>
        <begin position="1"/>
        <end position="12"/>
    </location>
</feature>
<feature type="compositionally biased region" description="Acidic residues" evidence="7">
    <location>
        <begin position="29"/>
        <end position="39"/>
    </location>
</feature>
<dbReference type="EMBL" id="BPQB01000024">
    <property type="protein sequence ID" value="GJE92095.1"/>
    <property type="molecule type" value="Genomic_DNA"/>
</dbReference>
<protein>
    <submittedName>
        <fullName evidence="9">Pkinase-domain-containing protein</fullName>
    </submittedName>
</protein>
<evidence type="ECO:0000259" key="8">
    <source>
        <dbReference type="PROSITE" id="PS50011"/>
    </source>
</evidence>